<proteinExistence type="predicted"/>
<protein>
    <submittedName>
        <fullName evidence="5">GntR family transcriptional regulator</fullName>
    </submittedName>
</protein>
<dbReference type="InterPro" id="IPR036388">
    <property type="entry name" value="WH-like_DNA-bd_sf"/>
</dbReference>
<dbReference type="Proteomes" id="UP000624325">
    <property type="component" value="Unassembled WGS sequence"/>
</dbReference>
<evidence type="ECO:0000259" key="4">
    <source>
        <dbReference type="PROSITE" id="PS50949"/>
    </source>
</evidence>
<keyword evidence="1" id="KW-0805">Transcription regulation</keyword>
<comment type="caution">
    <text evidence="5">The sequence shown here is derived from an EMBL/GenBank/DDBJ whole genome shotgun (WGS) entry which is preliminary data.</text>
</comment>
<dbReference type="SMART" id="SM00345">
    <property type="entry name" value="HTH_GNTR"/>
    <property type="match status" value="1"/>
</dbReference>
<dbReference type="InterPro" id="IPR036390">
    <property type="entry name" value="WH_DNA-bd_sf"/>
</dbReference>
<dbReference type="InterPro" id="IPR000524">
    <property type="entry name" value="Tscrpt_reg_HTH_GntR"/>
</dbReference>
<keyword evidence="3" id="KW-0804">Transcription</keyword>
<evidence type="ECO:0000256" key="3">
    <source>
        <dbReference type="ARBA" id="ARBA00023163"/>
    </source>
</evidence>
<keyword evidence="2" id="KW-0238">DNA-binding</keyword>
<keyword evidence="6" id="KW-1185">Reference proteome</keyword>
<dbReference type="EMBL" id="BONC01000002">
    <property type="protein sequence ID" value="GIF54282.1"/>
    <property type="molecule type" value="Genomic_DNA"/>
</dbReference>
<evidence type="ECO:0000256" key="2">
    <source>
        <dbReference type="ARBA" id="ARBA00023125"/>
    </source>
</evidence>
<dbReference type="PANTHER" id="PTHR38445">
    <property type="entry name" value="HTH-TYPE TRANSCRIPTIONAL REPRESSOR YTRA"/>
    <property type="match status" value="1"/>
</dbReference>
<dbReference type="Pfam" id="PF00392">
    <property type="entry name" value="GntR"/>
    <property type="match status" value="1"/>
</dbReference>
<dbReference type="Gene3D" id="1.10.10.10">
    <property type="entry name" value="Winged helix-like DNA-binding domain superfamily/Winged helix DNA-binding domain"/>
    <property type="match status" value="1"/>
</dbReference>
<dbReference type="PANTHER" id="PTHR38445:SF9">
    <property type="entry name" value="HTH-TYPE TRANSCRIPTIONAL REPRESSOR YTRA"/>
    <property type="match status" value="1"/>
</dbReference>
<sequence length="139" mass="14559">MSGDPIITVDPSQPVPPYVQIRDQIADLVSTGGLAAGTRLPTVRQLAADLGLANGTVARAYQELEAAGQLETRRGGGTRVAPQAGGRRAAVVREHAHEFATTMRRLGVTAAEALAAVDQAFELGDSDRKDLTVISVQSE</sequence>
<feature type="domain" description="HTH gntR-type" evidence="4">
    <location>
        <begin position="15"/>
        <end position="83"/>
    </location>
</feature>
<evidence type="ECO:0000313" key="6">
    <source>
        <dbReference type="Proteomes" id="UP000624325"/>
    </source>
</evidence>
<dbReference type="RefSeq" id="WP_203700010.1">
    <property type="nucleotide sequence ID" value="NZ_BAAALU010000011.1"/>
</dbReference>
<dbReference type="CDD" id="cd07377">
    <property type="entry name" value="WHTH_GntR"/>
    <property type="match status" value="1"/>
</dbReference>
<dbReference type="PROSITE" id="PS50949">
    <property type="entry name" value="HTH_GNTR"/>
    <property type="match status" value="1"/>
</dbReference>
<accession>A0ABQ4BUS7</accession>
<organism evidence="5 6">
    <name type="scientific">Asanoa iriomotensis</name>
    <dbReference type="NCBI Taxonomy" id="234613"/>
    <lineage>
        <taxon>Bacteria</taxon>
        <taxon>Bacillati</taxon>
        <taxon>Actinomycetota</taxon>
        <taxon>Actinomycetes</taxon>
        <taxon>Micromonosporales</taxon>
        <taxon>Micromonosporaceae</taxon>
        <taxon>Asanoa</taxon>
    </lineage>
</organism>
<evidence type="ECO:0000313" key="5">
    <source>
        <dbReference type="EMBL" id="GIF54282.1"/>
    </source>
</evidence>
<dbReference type="SUPFAM" id="SSF46785">
    <property type="entry name" value="Winged helix' DNA-binding domain"/>
    <property type="match status" value="1"/>
</dbReference>
<gene>
    <name evidence="5" type="ORF">Air01nite_03770</name>
</gene>
<reference evidence="5 6" key="1">
    <citation type="submission" date="2021-01" db="EMBL/GenBank/DDBJ databases">
        <title>Whole genome shotgun sequence of Asanoa iriomotensis NBRC 100142.</title>
        <authorList>
            <person name="Komaki H."/>
            <person name="Tamura T."/>
        </authorList>
    </citation>
    <scope>NUCLEOTIDE SEQUENCE [LARGE SCALE GENOMIC DNA]</scope>
    <source>
        <strain evidence="5 6">NBRC 100142</strain>
    </source>
</reference>
<evidence type="ECO:0000256" key="1">
    <source>
        <dbReference type="ARBA" id="ARBA00023015"/>
    </source>
</evidence>
<name>A0ABQ4BUS7_9ACTN</name>